<accession>X0SVC2</accession>
<organism evidence="1">
    <name type="scientific">marine sediment metagenome</name>
    <dbReference type="NCBI Taxonomy" id="412755"/>
    <lineage>
        <taxon>unclassified sequences</taxon>
        <taxon>metagenomes</taxon>
        <taxon>ecological metagenomes</taxon>
    </lineage>
</organism>
<proteinExistence type="predicted"/>
<comment type="caution">
    <text evidence="1">The sequence shown here is derived from an EMBL/GenBank/DDBJ whole genome shotgun (WGS) entry which is preliminary data.</text>
</comment>
<evidence type="ECO:0000313" key="1">
    <source>
        <dbReference type="EMBL" id="GAF67755.1"/>
    </source>
</evidence>
<dbReference type="AlphaFoldDB" id="X0SVC2"/>
<sequence length="34" mass="4100">MKVYEGLPAGDFETVPREIRREDHILTHTFIWKN</sequence>
<dbReference type="EMBL" id="BARS01007618">
    <property type="protein sequence ID" value="GAF67755.1"/>
    <property type="molecule type" value="Genomic_DNA"/>
</dbReference>
<gene>
    <name evidence="1" type="ORF">S01H1_14629</name>
</gene>
<protein>
    <submittedName>
        <fullName evidence="1">Uncharacterized protein</fullName>
    </submittedName>
</protein>
<name>X0SVC2_9ZZZZ</name>
<feature type="non-terminal residue" evidence="1">
    <location>
        <position position="34"/>
    </location>
</feature>
<reference evidence="1" key="1">
    <citation type="journal article" date="2014" name="Front. Microbiol.">
        <title>High frequency of phylogenetically diverse reductive dehalogenase-homologous genes in deep subseafloor sedimentary metagenomes.</title>
        <authorList>
            <person name="Kawai M."/>
            <person name="Futagami T."/>
            <person name="Toyoda A."/>
            <person name="Takaki Y."/>
            <person name="Nishi S."/>
            <person name="Hori S."/>
            <person name="Arai W."/>
            <person name="Tsubouchi T."/>
            <person name="Morono Y."/>
            <person name="Uchiyama I."/>
            <person name="Ito T."/>
            <person name="Fujiyama A."/>
            <person name="Inagaki F."/>
            <person name="Takami H."/>
        </authorList>
    </citation>
    <scope>NUCLEOTIDE SEQUENCE</scope>
    <source>
        <strain evidence="1">Expedition CK06-06</strain>
    </source>
</reference>